<dbReference type="OrthoDB" id="209901at2"/>
<dbReference type="NCBIfam" id="TIGR02532">
    <property type="entry name" value="IV_pilin_GFxxxE"/>
    <property type="match status" value="1"/>
</dbReference>
<dbReference type="InterPro" id="IPR045584">
    <property type="entry name" value="Pilin-like"/>
</dbReference>
<evidence type="ECO:0000313" key="2">
    <source>
        <dbReference type="EMBL" id="QEH37294.1"/>
    </source>
</evidence>
<dbReference type="Pfam" id="PF07963">
    <property type="entry name" value="N_methyl"/>
    <property type="match status" value="1"/>
</dbReference>
<protein>
    <submittedName>
        <fullName evidence="2">Putative major pilin subunit</fullName>
    </submittedName>
</protein>
<organism evidence="2 3">
    <name type="scientific">Aquisphaera giovannonii</name>
    <dbReference type="NCBI Taxonomy" id="406548"/>
    <lineage>
        <taxon>Bacteria</taxon>
        <taxon>Pseudomonadati</taxon>
        <taxon>Planctomycetota</taxon>
        <taxon>Planctomycetia</taxon>
        <taxon>Isosphaerales</taxon>
        <taxon>Isosphaeraceae</taxon>
        <taxon>Aquisphaera</taxon>
    </lineage>
</organism>
<dbReference type="NCBIfam" id="TIGR04294">
    <property type="entry name" value="pre_pil_HX9DG"/>
    <property type="match status" value="1"/>
</dbReference>
<dbReference type="InterPro" id="IPR027558">
    <property type="entry name" value="Pre_pil_HX9DG_C"/>
</dbReference>
<reference evidence="2 3" key="1">
    <citation type="submission" date="2019-08" db="EMBL/GenBank/DDBJ databases">
        <title>Deep-cultivation of Planctomycetes and their phenomic and genomic characterization uncovers novel biology.</title>
        <authorList>
            <person name="Wiegand S."/>
            <person name="Jogler M."/>
            <person name="Boedeker C."/>
            <person name="Pinto D."/>
            <person name="Vollmers J."/>
            <person name="Rivas-Marin E."/>
            <person name="Kohn T."/>
            <person name="Peeters S.H."/>
            <person name="Heuer A."/>
            <person name="Rast P."/>
            <person name="Oberbeckmann S."/>
            <person name="Bunk B."/>
            <person name="Jeske O."/>
            <person name="Meyerdierks A."/>
            <person name="Storesund J.E."/>
            <person name="Kallscheuer N."/>
            <person name="Luecker S."/>
            <person name="Lage O.M."/>
            <person name="Pohl T."/>
            <person name="Merkel B.J."/>
            <person name="Hornburger P."/>
            <person name="Mueller R.-W."/>
            <person name="Bruemmer F."/>
            <person name="Labrenz M."/>
            <person name="Spormann A.M."/>
            <person name="Op den Camp H."/>
            <person name="Overmann J."/>
            <person name="Amann R."/>
            <person name="Jetten M.S.M."/>
            <person name="Mascher T."/>
            <person name="Medema M.H."/>
            <person name="Devos D.P."/>
            <person name="Kaster A.-K."/>
            <person name="Ovreas L."/>
            <person name="Rohde M."/>
            <person name="Galperin M.Y."/>
            <person name="Jogler C."/>
        </authorList>
    </citation>
    <scope>NUCLEOTIDE SEQUENCE [LARGE SCALE GENOMIC DNA]</scope>
    <source>
        <strain evidence="2 3">OJF2</strain>
    </source>
</reference>
<evidence type="ECO:0000259" key="1">
    <source>
        <dbReference type="Pfam" id="PF07596"/>
    </source>
</evidence>
<dbReference type="KEGG" id="agv:OJF2_58840"/>
<evidence type="ECO:0000313" key="3">
    <source>
        <dbReference type="Proteomes" id="UP000324233"/>
    </source>
</evidence>
<dbReference type="RefSeq" id="WP_148598948.1">
    <property type="nucleotide sequence ID" value="NZ_CP042997.1"/>
</dbReference>
<dbReference type="PANTHER" id="PTHR30093:SF2">
    <property type="entry name" value="TYPE II SECRETION SYSTEM PROTEIN H"/>
    <property type="match status" value="1"/>
</dbReference>
<dbReference type="EMBL" id="CP042997">
    <property type="protein sequence ID" value="QEH37294.1"/>
    <property type="molecule type" value="Genomic_DNA"/>
</dbReference>
<dbReference type="PROSITE" id="PS00409">
    <property type="entry name" value="PROKAR_NTER_METHYL"/>
    <property type="match status" value="1"/>
</dbReference>
<dbReference type="Pfam" id="PF07596">
    <property type="entry name" value="SBP_bac_10"/>
    <property type="match status" value="1"/>
</dbReference>
<dbReference type="AlphaFoldDB" id="A0A5B9WAK6"/>
<dbReference type="Gene3D" id="3.30.700.10">
    <property type="entry name" value="Glycoprotein, Type 4 Pilin"/>
    <property type="match status" value="1"/>
</dbReference>
<name>A0A5B9WAK6_9BACT</name>
<accession>A0A5B9WAK6</accession>
<dbReference type="Proteomes" id="UP000324233">
    <property type="component" value="Chromosome"/>
</dbReference>
<feature type="domain" description="DUF1559" evidence="1">
    <location>
        <begin position="33"/>
        <end position="333"/>
    </location>
</feature>
<dbReference type="InterPro" id="IPR011453">
    <property type="entry name" value="DUF1559"/>
</dbReference>
<keyword evidence="3" id="KW-1185">Reference proteome</keyword>
<dbReference type="SUPFAM" id="SSF54523">
    <property type="entry name" value="Pili subunits"/>
    <property type="match status" value="1"/>
</dbReference>
<dbReference type="PANTHER" id="PTHR30093">
    <property type="entry name" value="GENERAL SECRETION PATHWAY PROTEIN G"/>
    <property type="match status" value="1"/>
</dbReference>
<sequence>MPRTHRAGFTLIELLVVVSIIAILIALLLPAVQAAREAARRIQCISNLKQLGLGVHSYESQYSCLPPSFLVAGRDPAHVRWVGDWSVHARMMSFLEQGVLFNAINFNFVHNDVSNLTVTSQVVALFVCPSDVAPRSITTGLATTAANSYGWSMGDWYEWGGLGGSIPSRSAFAANSAKALSSITDGLSSTMFASEVRSGQDALSGLAVLSQLNSSDTVLGADDPPQTVLNKIDPNTTALVRSHTDWADGSAVQSGMTTAYRPNMKVIMPDGMGRGSDGSNTGTSFTARNLDLMGIPEAEGRATFAAVTSRGYHPGGVNVLMGDGSARFIKDSVTGDVWRALGTISGNEIISSGDY</sequence>
<dbReference type="InterPro" id="IPR012902">
    <property type="entry name" value="N_methyl_site"/>
</dbReference>
<proteinExistence type="predicted"/>
<gene>
    <name evidence="2" type="ORF">OJF2_58840</name>
</gene>